<comment type="caution">
    <text evidence="2">The sequence shown here is derived from an EMBL/GenBank/DDBJ whole genome shotgun (WGS) entry which is preliminary data.</text>
</comment>
<evidence type="ECO:0000313" key="2">
    <source>
        <dbReference type="EMBL" id="CAJ1410094.1"/>
    </source>
</evidence>
<dbReference type="AlphaFoldDB" id="A0AA36JS05"/>
<feature type="compositionally biased region" description="Basic and acidic residues" evidence="1">
    <location>
        <begin position="1025"/>
        <end position="1036"/>
    </location>
</feature>
<feature type="region of interest" description="Disordered" evidence="1">
    <location>
        <begin position="948"/>
        <end position="1036"/>
    </location>
</feature>
<evidence type="ECO:0000256" key="1">
    <source>
        <dbReference type="SAM" id="MobiDB-lite"/>
    </source>
</evidence>
<sequence>MMDWPSRVKLSGIADSALSCFNSLYTFIRDAPAYRFQHWPCWGTECRRHFIYISVFGLPLNGVDAFTVCFSHRLPDGASKDIQMSCRLSAFDIDSARRSLWEQTLGGCVCHGITGGPVAGCVILRPVLGLWDSLQPHLQERKPPAKADCGERVEPGRCQLHYTKHRCRQWSQNAAVAELVQNWKDEADAAAERSGSSAACVRVSSQSEIDVDHGVSSTSYHSILPAANISLAALTVWEKQGTISMSLTNFSSKMFLEMMWDGWAGKDKQQGRRRGQFGDGLQSAICVLSQQPGVTLRIYSSGHTWTFGWGFKTPTARVHNMETLEVTTAACEEKLPDSLGMANQDTCIYITGLEKAAFDMTQFLFLCPAFEVVSGTYGDILQGDAFRGCIYVRDMRVLTGARNHLGLNLRDIEVTSRDRIGHLEENQKLVHTFNVWNDAAQRCQQLAELLYDAIDDEDSLEATAFHRYLQYLEPAIPGMLHNVFRSRHPDSLPVSKTDYKGHKMVVAKLKKNPVNISDKLFRVLRSSLNTPEELWQKQQNKLAESAAEARSSSAHSLAMRIAQQILRTTLTDRVRYESCPGTDITLELITDSDVEKIIVSTRNDDGPANEAHIRPFSELVQIRQASMITNGSAIDCLQRQLKRHRVQLLGYLIRDLGWAYPVELEFKCCLADLDESQVRYVREPSLETPLVMAGYENSFRGEQKAKIIVNLAKCEFHGESQQSDCPHGPESCFCGLDIILDGLMEELCQKKPKLSKQQDRWVNAAKRKLYNKHQHEFNFGQRTQTPAGNSSQAAGPQVVCSSDSEEQQISRLLDCWTSGDFSGLTQSEKQAIHLAELVDSRRAQAISVDDAQEAWLGDKMNDCYVAVQGVLDNLSPKELDGVRCERLSAKGLSAGRGRAAAERVEAQVGHAAKPSLKQLRELLAQSLRHVKLPHKDCTVLQSIHQGIANVKKRRREEESHAGAPRRKDAPARPVGRHRERRPQERARWQEHRPRRISQPDSWQPQQWRPALRRRAQTAMVLSSAETREIRSYEWRD</sequence>
<proteinExistence type="predicted"/>
<gene>
    <name evidence="2" type="ORF">EVOR1521_LOCUS31024</name>
</gene>
<keyword evidence="3" id="KW-1185">Reference proteome</keyword>
<dbReference type="EMBL" id="CAUJNA010003805">
    <property type="protein sequence ID" value="CAJ1410094.1"/>
    <property type="molecule type" value="Genomic_DNA"/>
</dbReference>
<feature type="compositionally biased region" description="Basic and acidic residues" evidence="1">
    <location>
        <begin position="981"/>
        <end position="991"/>
    </location>
</feature>
<feature type="compositionally biased region" description="Basic and acidic residues" evidence="1">
    <location>
        <begin position="955"/>
        <end position="970"/>
    </location>
</feature>
<protein>
    <submittedName>
        <fullName evidence="2">Uncharacterized protein</fullName>
    </submittedName>
</protein>
<evidence type="ECO:0000313" key="3">
    <source>
        <dbReference type="Proteomes" id="UP001178507"/>
    </source>
</evidence>
<organism evidence="2 3">
    <name type="scientific">Effrenium voratum</name>
    <dbReference type="NCBI Taxonomy" id="2562239"/>
    <lineage>
        <taxon>Eukaryota</taxon>
        <taxon>Sar</taxon>
        <taxon>Alveolata</taxon>
        <taxon>Dinophyceae</taxon>
        <taxon>Suessiales</taxon>
        <taxon>Symbiodiniaceae</taxon>
        <taxon>Effrenium</taxon>
    </lineage>
</organism>
<accession>A0AA36JS05</accession>
<name>A0AA36JS05_9DINO</name>
<dbReference type="Proteomes" id="UP001178507">
    <property type="component" value="Unassembled WGS sequence"/>
</dbReference>
<reference evidence="2" key="1">
    <citation type="submission" date="2023-08" db="EMBL/GenBank/DDBJ databases">
        <authorList>
            <person name="Chen Y."/>
            <person name="Shah S."/>
            <person name="Dougan E. K."/>
            <person name="Thang M."/>
            <person name="Chan C."/>
        </authorList>
    </citation>
    <scope>NUCLEOTIDE SEQUENCE</scope>
</reference>